<evidence type="ECO:0000313" key="2">
    <source>
        <dbReference type="EMBL" id="RDI28393.1"/>
    </source>
</evidence>
<proteinExistence type="predicted"/>
<dbReference type="GO" id="GO:0006354">
    <property type="term" value="P:DNA-templated transcription elongation"/>
    <property type="evidence" value="ECO:0007669"/>
    <property type="project" value="TreeGrafter"/>
</dbReference>
<dbReference type="EMBL" id="QQAV01000001">
    <property type="protein sequence ID" value="RDI28393.1"/>
    <property type="molecule type" value="Genomic_DNA"/>
</dbReference>
<dbReference type="GO" id="GO:0016301">
    <property type="term" value="F:kinase activity"/>
    <property type="evidence" value="ECO:0007669"/>
    <property type="project" value="UniProtKB-KW"/>
</dbReference>
<evidence type="ECO:0000259" key="1">
    <source>
        <dbReference type="Pfam" id="PF01272"/>
    </source>
</evidence>
<dbReference type="NCBIfam" id="NF004396">
    <property type="entry name" value="PRK05753.1"/>
    <property type="match status" value="1"/>
</dbReference>
<dbReference type="InterPro" id="IPR023459">
    <property type="entry name" value="Tscrpt_elong_fac_GreA/B_fam"/>
</dbReference>
<feature type="domain" description="Transcription elongation factor GreA/GreB C-terminal" evidence="1">
    <location>
        <begin position="61"/>
        <end position="135"/>
    </location>
</feature>
<dbReference type="InterPro" id="IPR001437">
    <property type="entry name" value="Tscrpt_elong_fac_GreA/B_C"/>
</dbReference>
<dbReference type="RefSeq" id="WP_114801361.1">
    <property type="nucleotide sequence ID" value="NZ_QQAV01000001.1"/>
</dbReference>
<comment type="caution">
    <text evidence="2">The sequence shown here is derived from an EMBL/GenBank/DDBJ whole genome shotgun (WGS) entry which is preliminary data.</text>
</comment>
<dbReference type="GO" id="GO:0032784">
    <property type="term" value="P:regulation of DNA-templated transcription elongation"/>
    <property type="evidence" value="ECO:0007669"/>
    <property type="project" value="InterPro"/>
</dbReference>
<dbReference type="Gene3D" id="3.10.50.30">
    <property type="entry name" value="Transcription elongation factor, GreA/GreB, C-terminal domain"/>
    <property type="match status" value="1"/>
</dbReference>
<gene>
    <name evidence="2" type="ORF">DFR41_101146</name>
</gene>
<dbReference type="SUPFAM" id="SSF54534">
    <property type="entry name" value="FKBP-like"/>
    <property type="match status" value="1"/>
</dbReference>
<reference evidence="2 3" key="1">
    <citation type="submission" date="2018-07" db="EMBL/GenBank/DDBJ databases">
        <title>Genomic Encyclopedia of Type Strains, Phase IV (KMG-IV): sequencing the most valuable type-strain genomes for metagenomic binning, comparative biology and taxonomic classification.</title>
        <authorList>
            <person name="Goeker M."/>
        </authorList>
    </citation>
    <scope>NUCLEOTIDE SEQUENCE [LARGE SCALE GENOMIC DNA]</scope>
    <source>
        <strain evidence="2 3">DSM 21352</strain>
    </source>
</reference>
<dbReference type="Pfam" id="PF01272">
    <property type="entry name" value="GreA_GreB"/>
    <property type="match status" value="1"/>
</dbReference>
<dbReference type="OrthoDB" id="192847at2"/>
<evidence type="ECO:0000313" key="3">
    <source>
        <dbReference type="Proteomes" id="UP000255265"/>
    </source>
</evidence>
<keyword evidence="2" id="KW-0808">Transferase</keyword>
<dbReference type="Proteomes" id="UP000255265">
    <property type="component" value="Unassembled WGS sequence"/>
</dbReference>
<accession>A0A370FM85</accession>
<dbReference type="PANTHER" id="PTHR30437">
    <property type="entry name" value="TRANSCRIPTION ELONGATION FACTOR GREA"/>
    <property type="match status" value="1"/>
</dbReference>
<sequence length="146" mass="15170">MPFSSSSSSLSAPATASPVRVLTELDHVRLGKWLQAPSAAAEALQDVLDNAELVPSAQVAPDVVTMRSRLRVAEAGASAAREIALVYPDEADAGQGRISVLSPVGTALLGLRAGQQARWCAPDGRAAVLQVEAITFQPEASGELLR</sequence>
<dbReference type="GO" id="GO:0003677">
    <property type="term" value="F:DNA binding"/>
    <property type="evidence" value="ECO:0007669"/>
    <property type="project" value="InterPro"/>
</dbReference>
<protein>
    <submittedName>
        <fullName evidence="2">Regulator of nucleoside diphosphate kinase</fullName>
    </submittedName>
</protein>
<organism evidence="2 3">
    <name type="scientific">Pseudacidovorax intermedius</name>
    <dbReference type="NCBI Taxonomy" id="433924"/>
    <lineage>
        <taxon>Bacteria</taxon>
        <taxon>Pseudomonadati</taxon>
        <taxon>Pseudomonadota</taxon>
        <taxon>Betaproteobacteria</taxon>
        <taxon>Burkholderiales</taxon>
        <taxon>Comamonadaceae</taxon>
        <taxon>Pseudacidovorax</taxon>
    </lineage>
</organism>
<name>A0A370FM85_9BURK</name>
<dbReference type="AlphaFoldDB" id="A0A370FM85"/>
<dbReference type="GO" id="GO:0070063">
    <property type="term" value="F:RNA polymerase binding"/>
    <property type="evidence" value="ECO:0007669"/>
    <property type="project" value="InterPro"/>
</dbReference>
<dbReference type="PANTHER" id="PTHR30437:SF5">
    <property type="entry name" value="REGULATOR OF NUCLEOSIDE DIPHOSPHATE KINASE"/>
    <property type="match status" value="1"/>
</dbReference>
<dbReference type="InterPro" id="IPR036953">
    <property type="entry name" value="GreA/GreB_C_sf"/>
</dbReference>
<keyword evidence="3" id="KW-1185">Reference proteome</keyword>
<keyword evidence="2" id="KW-0418">Kinase</keyword>